<sequence length="325" mass="33427">MARRASRGGVLAAWVVLAVAGCTPPTPPPAPPAPPQPSLDGTFRWQLATGEGDTGAEQPGTAATFDLIARSACTESGCVATATAPDYDAPAAPPAAAAAGELVFDFVDGRWVAVRAQPSTCRDDTGDGVHDTYTWRTYVLEPTGDGGWTGSYVERNALESCGGSTGQTATVTRTGIADPGITLPEPASQPPRITTPAAGLRGQYTSTLTARATRQTDDTGVYTAETTCLRTGDRCLSYLIRDDGAGAGSARKLVFADGHWTESSAPIAGDCPGGGRYTALNSAVLPLPALPADPIEALAGAFTQRSTGDCSGTREYDVTYTLVPN</sequence>
<dbReference type="Proteomes" id="UP001651690">
    <property type="component" value="Unassembled WGS sequence"/>
</dbReference>
<evidence type="ECO:0000313" key="3">
    <source>
        <dbReference type="Proteomes" id="UP001651690"/>
    </source>
</evidence>
<reference evidence="2 3" key="1">
    <citation type="submission" date="2022-06" db="EMBL/GenBank/DDBJ databases">
        <title>Mycolicibacterium sp. CAU 1645 isolated from seawater.</title>
        <authorList>
            <person name="Kim W."/>
        </authorList>
    </citation>
    <scope>NUCLEOTIDE SEQUENCE [LARGE SCALE GENOMIC DNA]</scope>
    <source>
        <strain evidence="2 3">CAU 1645</strain>
    </source>
</reference>
<evidence type="ECO:0000313" key="2">
    <source>
        <dbReference type="EMBL" id="MCP9270716.1"/>
    </source>
</evidence>
<keyword evidence="1" id="KW-0732">Signal</keyword>
<protein>
    <recommendedName>
        <fullName evidence="4">Lipoprotein</fullName>
    </recommendedName>
</protein>
<feature type="chain" id="PRO_5046034786" description="Lipoprotein" evidence="1">
    <location>
        <begin position="21"/>
        <end position="325"/>
    </location>
</feature>
<keyword evidence="3" id="KW-1185">Reference proteome</keyword>
<dbReference type="PROSITE" id="PS51257">
    <property type="entry name" value="PROKAR_LIPOPROTEIN"/>
    <property type="match status" value="1"/>
</dbReference>
<name>A0ABT1LUZ0_9MYCO</name>
<organism evidence="2 3">
    <name type="scientific">Mycolicibacterium arenosum</name>
    <dbReference type="NCBI Taxonomy" id="2952157"/>
    <lineage>
        <taxon>Bacteria</taxon>
        <taxon>Bacillati</taxon>
        <taxon>Actinomycetota</taxon>
        <taxon>Actinomycetes</taxon>
        <taxon>Mycobacteriales</taxon>
        <taxon>Mycobacteriaceae</taxon>
        <taxon>Mycolicibacterium</taxon>
    </lineage>
</organism>
<feature type="signal peptide" evidence="1">
    <location>
        <begin position="1"/>
        <end position="20"/>
    </location>
</feature>
<accession>A0ABT1LUZ0</accession>
<evidence type="ECO:0008006" key="4">
    <source>
        <dbReference type="Google" id="ProtNLM"/>
    </source>
</evidence>
<proteinExistence type="predicted"/>
<dbReference type="EMBL" id="JANDBD010000001">
    <property type="protein sequence ID" value="MCP9270716.1"/>
    <property type="molecule type" value="Genomic_DNA"/>
</dbReference>
<comment type="caution">
    <text evidence="2">The sequence shown here is derived from an EMBL/GenBank/DDBJ whole genome shotgun (WGS) entry which is preliminary data.</text>
</comment>
<evidence type="ECO:0000256" key="1">
    <source>
        <dbReference type="SAM" id="SignalP"/>
    </source>
</evidence>
<gene>
    <name evidence="2" type="ORF">NM203_00800</name>
</gene>
<dbReference type="RefSeq" id="WP_255057686.1">
    <property type="nucleotide sequence ID" value="NZ_JANDBD010000001.1"/>
</dbReference>